<organism evidence="8 9">
    <name type="scientific">Huso huso</name>
    <name type="common">Beluga</name>
    <name type="synonym">Acipenser huso</name>
    <dbReference type="NCBI Taxonomy" id="61971"/>
    <lineage>
        <taxon>Eukaryota</taxon>
        <taxon>Metazoa</taxon>
        <taxon>Chordata</taxon>
        <taxon>Craniata</taxon>
        <taxon>Vertebrata</taxon>
        <taxon>Euteleostomi</taxon>
        <taxon>Actinopterygii</taxon>
        <taxon>Chondrostei</taxon>
        <taxon>Acipenseriformes</taxon>
        <taxon>Acipenseridae</taxon>
        <taxon>Huso</taxon>
    </lineage>
</organism>
<evidence type="ECO:0000256" key="2">
    <source>
        <dbReference type="ARBA" id="ARBA00022801"/>
    </source>
</evidence>
<dbReference type="InterPro" id="IPR043504">
    <property type="entry name" value="Peptidase_S1_PA_chymotrypsin"/>
</dbReference>
<reference evidence="8 9" key="1">
    <citation type="submission" date="2021-05" db="EMBL/GenBank/DDBJ databases">
        <authorList>
            <person name="Zahm M."/>
            <person name="Klopp C."/>
            <person name="Cabau C."/>
            <person name="Kuhl H."/>
            <person name="Suciu R."/>
            <person name="Ciorpac M."/>
            <person name="Holostenco D."/>
            <person name="Gessner J."/>
            <person name="Wuertz S."/>
            <person name="Hohne C."/>
            <person name="Stock M."/>
            <person name="Gislard M."/>
            <person name="Lluch J."/>
            <person name="Milhes M."/>
            <person name="Lampietro C."/>
            <person name="Lopez Roques C."/>
            <person name="Donnadieu C."/>
            <person name="Du K."/>
            <person name="Schartl M."/>
            <person name="Guiguen Y."/>
        </authorList>
    </citation>
    <scope>NUCLEOTIDE SEQUENCE [LARGE SCALE GENOMIC DNA]</scope>
    <source>
        <strain evidence="8">Hh-F2</strain>
        <tissue evidence="8">Blood</tissue>
    </source>
</reference>
<evidence type="ECO:0000313" key="9">
    <source>
        <dbReference type="Proteomes" id="UP001369086"/>
    </source>
</evidence>
<dbReference type="PROSITE" id="PS50240">
    <property type="entry name" value="TRYPSIN_DOM"/>
    <property type="match status" value="1"/>
</dbReference>
<keyword evidence="9" id="KW-1185">Reference proteome</keyword>
<accession>A0ABR0Y746</accession>
<dbReference type="PANTHER" id="PTHR24271:SF87">
    <property type="entry name" value="ARGININE ESTERASE-LIKE-RELATED"/>
    <property type="match status" value="1"/>
</dbReference>
<evidence type="ECO:0000256" key="3">
    <source>
        <dbReference type="ARBA" id="ARBA00022825"/>
    </source>
</evidence>
<feature type="compositionally biased region" description="Polar residues" evidence="6">
    <location>
        <begin position="1"/>
        <end position="18"/>
    </location>
</feature>
<keyword evidence="2 5" id="KW-0378">Hydrolase</keyword>
<feature type="region of interest" description="Disordered" evidence="6">
    <location>
        <begin position="1"/>
        <end position="33"/>
    </location>
</feature>
<evidence type="ECO:0000259" key="7">
    <source>
        <dbReference type="PROSITE" id="PS50240"/>
    </source>
</evidence>
<keyword evidence="4" id="KW-1015">Disulfide bond</keyword>
<dbReference type="PROSITE" id="PS00134">
    <property type="entry name" value="TRYPSIN_HIS"/>
    <property type="match status" value="1"/>
</dbReference>
<sequence length="296" mass="32014">MQSAHEMTPVGSGSSSHQPPCRPAVPPEHHCSPSLKSDMKPLTLLLGFTALLHSLTGAASFDSGIINGKKAQGNSLSYMASIQMNGKHKCGGFLVKNNFVMTAAHCNVSGKGLTVVLGSHNLNEVQDSQRFSVASITRHNKYTRKPLQNDIMLLQLKTPVKLNKKMKLAKLPKKEKLLKNGTKCIVAGWGATKTEKPSTTNLQVVDVTVVDKEECKNIWNKFKKEITANMICAGGYNTDNGACQGDSGGPLMCNGVATGIVSFNRHGNCLYPDVPNVYTSVSSYLTWIKKILKKAN</sequence>
<dbReference type="InterPro" id="IPR009003">
    <property type="entry name" value="Peptidase_S1_PA"/>
</dbReference>
<dbReference type="InterPro" id="IPR001314">
    <property type="entry name" value="Peptidase_S1A"/>
</dbReference>
<evidence type="ECO:0000256" key="6">
    <source>
        <dbReference type="SAM" id="MobiDB-lite"/>
    </source>
</evidence>
<dbReference type="Pfam" id="PF00089">
    <property type="entry name" value="Trypsin"/>
    <property type="match status" value="1"/>
</dbReference>
<dbReference type="PANTHER" id="PTHR24271">
    <property type="entry name" value="KALLIKREIN-RELATED"/>
    <property type="match status" value="1"/>
</dbReference>
<protein>
    <submittedName>
        <fullName evidence="8">Transmembrane protease serine 9-like</fullName>
    </submittedName>
</protein>
<dbReference type="SMART" id="SM00020">
    <property type="entry name" value="Tryp_SPc"/>
    <property type="match status" value="1"/>
</dbReference>
<dbReference type="PROSITE" id="PS00135">
    <property type="entry name" value="TRYPSIN_SER"/>
    <property type="match status" value="1"/>
</dbReference>
<dbReference type="CDD" id="cd00190">
    <property type="entry name" value="Tryp_SPc"/>
    <property type="match status" value="1"/>
</dbReference>
<evidence type="ECO:0000256" key="4">
    <source>
        <dbReference type="ARBA" id="ARBA00023157"/>
    </source>
</evidence>
<dbReference type="Gene3D" id="2.40.10.10">
    <property type="entry name" value="Trypsin-like serine proteases"/>
    <property type="match status" value="2"/>
</dbReference>
<evidence type="ECO:0000256" key="5">
    <source>
        <dbReference type="RuleBase" id="RU363034"/>
    </source>
</evidence>
<proteinExistence type="predicted"/>
<comment type="caution">
    <text evidence="8">The sequence shown here is derived from an EMBL/GenBank/DDBJ whole genome shotgun (WGS) entry which is preliminary data.</text>
</comment>
<keyword evidence="3 5" id="KW-0720">Serine protease</keyword>
<dbReference type="Proteomes" id="UP001369086">
    <property type="component" value="Unassembled WGS sequence"/>
</dbReference>
<dbReference type="InterPro" id="IPR001254">
    <property type="entry name" value="Trypsin_dom"/>
</dbReference>
<dbReference type="InterPro" id="IPR033116">
    <property type="entry name" value="TRYPSIN_SER"/>
</dbReference>
<name>A0ABR0Y746_HUSHU</name>
<gene>
    <name evidence="8" type="ORF">HHUSO_G33930</name>
</gene>
<dbReference type="SUPFAM" id="SSF50494">
    <property type="entry name" value="Trypsin-like serine proteases"/>
    <property type="match status" value="1"/>
</dbReference>
<evidence type="ECO:0000256" key="1">
    <source>
        <dbReference type="ARBA" id="ARBA00022670"/>
    </source>
</evidence>
<dbReference type="PRINTS" id="PR00722">
    <property type="entry name" value="CHYMOTRYPSIN"/>
</dbReference>
<feature type="domain" description="Peptidase S1" evidence="7">
    <location>
        <begin position="65"/>
        <end position="293"/>
    </location>
</feature>
<dbReference type="EMBL" id="JAHFZB010000045">
    <property type="protein sequence ID" value="KAK6468154.1"/>
    <property type="molecule type" value="Genomic_DNA"/>
</dbReference>
<dbReference type="InterPro" id="IPR018114">
    <property type="entry name" value="TRYPSIN_HIS"/>
</dbReference>
<keyword evidence="1 5" id="KW-0645">Protease</keyword>
<evidence type="ECO:0000313" key="8">
    <source>
        <dbReference type="EMBL" id="KAK6468154.1"/>
    </source>
</evidence>